<reference evidence="3 4" key="1">
    <citation type="journal article" date="2013" name="Curr. Biol.">
        <title>The Genome of the Foraminiferan Reticulomyxa filosa.</title>
        <authorList>
            <person name="Glockner G."/>
            <person name="Hulsmann N."/>
            <person name="Schleicher M."/>
            <person name="Noegel A.A."/>
            <person name="Eichinger L."/>
            <person name="Gallinger C."/>
            <person name="Pawlowski J."/>
            <person name="Sierra R."/>
            <person name="Euteneuer U."/>
            <person name="Pillet L."/>
            <person name="Moustafa A."/>
            <person name="Platzer M."/>
            <person name="Groth M."/>
            <person name="Szafranski K."/>
            <person name="Schliwa M."/>
        </authorList>
    </citation>
    <scope>NUCLEOTIDE SEQUENCE [LARGE SCALE GENOMIC DNA]</scope>
</reference>
<evidence type="ECO:0000313" key="3">
    <source>
        <dbReference type="EMBL" id="ETO35106.1"/>
    </source>
</evidence>
<feature type="region of interest" description="Disordered" evidence="1">
    <location>
        <begin position="1"/>
        <end position="45"/>
    </location>
</feature>
<proteinExistence type="predicted"/>
<dbReference type="InterPro" id="IPR018490">
    <property type="entry name" value="cNMP-bd_dom_sf"/>
</dbReference>
<evidence type="ECO:0000313" key="4">
    <source>
        <dbReference type="Proteomes" id="UP000023152"/>
    </source>
</evidence>
<dbReference type="Gene3D" id="2.60.120.10">
    <property type="entry name" value="Jelly Rolls"/>
    <property type="match status" value="1"/>
</dbReference>
<dbReference type="CDD" id="cd00038">
    <property type="entry name" value="CAP_ED"/>
    <property type="match status" value="1"/>
</dbReference>
<gene>
    <name evidence="3" type="ORF">RFI_01969</name>
</gene>
<dbReference type="EMBL" id="ASPP01001952">
    <property type="protein sequence ID" value="ETO35106.1"/>
    <property type="molecule type" value="Genomic_DNA"/>
</dbReference>
<feature type="compositionally biased region" description="Low complexity" evidence="1">
    <location>
        <begin position="595"/>
        <end position="607"/>
    </location>
</feature>
<feature type="compositionally biased region" description="Basic and acidic residues" evidence="1">
    <location>
        <begin position="611"/>
        <end position="621"/>
    </location>
</feature>
<keyword evidence="4" id="KW-1185">Reference proteome</keyword>
<dbReference type="InterPro" id="IPR000595">
    <property type="entry name" value="cNMP-bd_dom"/>
</dbReference>
<feature type="region of interest" description="Disordered" evidence="1">
    <location>
        <begin position="583"/>
        <end position="623"/>
    </location>
</feature>
<evidence type="ECO:0000256" key="1">
    <source>
        <dbReference type="SAM" id="MobiDB-lite"/>
    </source>
</evidence>
<dbReference type="AlphaFoldDB" id="X6PAB0"/>
<name>X6PAB0_RETFI</name>
<evidence type="ECO:0000259" key="2">
    <source>
        <dbReference type="PROSITE" id="PS50042"/>
    </source>
</evidence>
<feature type="domain" description="Cyclic nucleotide-binding" evidence="2">
    <location>
        <begin position="77"/>
        <end position="143"/>
    </location>
</feature>
<comment type="caution">
    <text evidence="3">The sequence shown here is derived from an EMBL/GenBank/DDBJ whole genome shotgun (WGS) entry which is preliminary data.</text>
</comment>
<feature type="region of interest" description="Disordered" evidence="1">
    <location>
        <begin position="651"/>
        <end position="675"/>
    </location>
</feature>
<feature type="region of interest" description="Disordered" evidence="1">
    <location>
        <begin position="202"/>
        <end position="230"/>
    </location>
</feature>
<organism evidence="3 4">
    <name type="scientific">Reticulomyxa filosa</name>
    <dbReference type="NCBI Taxonomy" id="46433"/>
    <lineage>
        <taxon>Eukaryota</taxon>
        <taxon>Sar</taxon>
        <taxon>Rhizaria</taxon>
        <taxon>Retaria</taxon>
        <taxon>Foraminifera</taxon>
        <taxon>Monothalamids</taxon>
        <taxon>Reticulomyxidae</taxon>
        <taxon>Reticulomyxa</taxon>
    </lineage>
</organism>
<dbReference type="InterPro" id="IPR014710">
    <property type="entry name" value="RmlC-like_jellyroll"/>
</dbReference>
<accession>X6PAB0</accession>
<feature type="compositionally biased region" description="Basic and acidic residues" evidence="1">
    <location>
        <begin position="1"/>
        <end position="19"/>
    </location>
</feature>
<dbReference type="SUPFAM" id="SSF51206">
    <property type="entry name" value="cAMP-binding domain-like"/>
    <property type="match status" value="1"/>
</dbReference>
<dbReference type="Proteomes" id="UP000023152">
    <property type="component" value="Unassembled WGS sequence"/>
</dbReference>
<protein>
    <recommendedName>
        <fullName evidence="2">Cyclic nucleotide-binding domain-containing protein</fullName>
    </recommendedName>
</protein>
<dbReference type="PROSITE" id="PS50042">
    <property type="entry name" value="CNMP_BINDING_3"/>
    <property type="match status" value="1"/>
</dbReference>
<sequence length="758" mass="88018">MDNKLEKTQRCNVKKRDSASNHNLNENETESDNDNDNNKNAQPKKNSYMQMMALSYNETSDENDKVKILSCMLEKILPERLSWESRYQMALLFKKCYYSKGMEIINPSNKDNGLHIIIQGTVLMSMYEGDNSVVLGPGDHFGEDKYKTARAISSVTVLHSVICEQDNYKSGDSHINDKNCGIINKNNCISGRHDNIIDISDDHSDTDKGGDNILKLGDSPTQVCEDDNDSYGNKSDSIVVDGVSLLQQNTEEEKIKTEKKILAHKETGSDSDNENVSEELVKKRNDYISMSQNYNKIADQDNHNKKIMMTNKKGSYREFYLYADKLNNKTLCDIAANCTRLRAQGYFGNIDDSNNPIYKYEGDARDFFAVTSTLDYSHQFLNSSDNKKNNFAAYPFPCRNLTEANCSRGACIKCRIFFYIYHKCEKIWILPCGHYLCRSCCHSYFNQIYNLHYQWTESIQLSHNNLMEKWKQKGIIENIKHGDYFKKIIEAICTEKIFNKYEENNLCRTYILCPCSRLECKELRQYFSGENANHSENNKYPKCAPTFSDKTANILLRYRKYYLKWKGCDDHHDSNVITKNNDERDCKERRKRNSNRNNQTTIINTRKNQNHHNEDINKSSEKNISSRYCGQMKQEGIQTNNTDLILHAGKRRLSDNDCTPNKRKKNISNDLNKHEGNSEEILKQLEEMVQMEKMKLTEILDHIIIINQNIQKLAEKQSDMDQKIEQFQRQQNACIFQPTVQQNISKNYINSTSSNTNR</sequence>